<feature type="region of interest" description="Disordered" evidence="1">
    <location>
        <begin position="724"/>
        <end position="746"/>
    </location>
</feature>
<dbReference type="SUPFAM" id="SSF53649">
    <property type="entry name" value="Alkaline phosphatase-like"/>
    <property type="match status" value="1"/>
</dbReference>
<gene>
    <name evidence="2" type="ORF">FTW19_04145</name>
</gene>
<dbReference type="Proteomes" id="UP000321820">
    <property type="component" value="Chromosome"/>
</dbReference>
<protein>
    <recommendedName>
        <fullName evidence="4">Bifunctional YncE family protein/alkaline phosphatase family protein</fullName>
    </recommendedName>
</protein>
<proteinExistence type="predicted"/>
<keyword evidence="3" id="KW-1185">Reference proteome</keyword>
<dbReference type="InterPro" id="IPR011045">
    <property type="entry name" value="N2O_reductase_N"/>
</dbReference>
<dbReference type="InterPro" id="IPR051200">
    <property type="entry name" value="Host-pathogen_enzymatic-act"/>
</dbReference>
<sequence>MDETFGGPTTPKVRNLIATFPCYDLHAVDSSPRRRTYSLFRTQGTNPNDQTLQMSREEKSVIRKTYTAPLVSLCIAFSLCTAQAQVVTSDPPKGAILPNGRAIDPVGTWTPIAPMPFALAVSPDGKHLVAPSIGWPFALNIIDDLGGSSPQYRRFPEIKAEHGSTILPSNDPHLRVSSTNDPNTQVHMGVAYSPDGSLLYDPTGDSGAVDIYDSNTWQHTGRIELDGKLNGKMYKESFAAVALLSPDGKTLYVLDQGNWRVVVVDLITKRLVAGLPTGSNPLAMTLSPDGNRLYVTNSGLFEYQMVPGVKLADPLHTGLHFAPFGYPSTAARKGVKAEGHDVPGLGDENSPRGSSLWTYDVYSPGATHLLSKLRLGHRITEGHNTVVGGASPSGVVAGKEHIYVSLAHEDSIAVVSPDGAKLEHEISLTPFSGSQYNDKTGRPLRGVMPFGLGLSSGQLFVAEAGTNSVAVIDTNTSQVLTHIPVGWYPAALAFSPDQKTLYVANNRGQGTGPSIASDLSAESRHSIHELEFGSISTIPLPIAEDQYPRLTAAVVKANEAALKESTALPHLRHVFFIIRENRTYDEVFGDLPNSNGEPKLARLGMHGWEAEEDHGFHDVPVTPNAHALAGRFATSDNFYVNSEASADGHRWVVGIAPAPWMDVAWSTGYGGRRKGNVASEAPGRRALSGGADAPMPEDEPEFGSLWEHVAGAKLPLLNYGEGLELEGGDEREGTEPEGQRLYLNSPVPQPVFVSSDRKFPTFNMGIPDQYRYNEFQRDFTARSKTGYEPALTVIRLPNDHMSKARPADGYPYRSSFVADNDLALGKIVDTISHSAIWKDTAIFVVEDDAQGGVDHVDAHRSPVLVISPYTKRGYISHRHTSMASVQKTIYELLNLGPLNLEDALSADLSDSFTDAPDLTPYTFTPSDTRIFNPRRARTAHPKTAAEKAELLDCDDPVELDREIHRKSTKPHRRDADD</sequence>
<dbReference type="PANTHER" id="PTHR47197:SF3">
    <property type="entry name" value="DIHYDRO-HEME D1 DEHYDROGENASE"/>
    <property type="match status" value="1"/>
</dbReference>
<evidence type="ECO:0000256" key="1">
    <source>
        <dbReference type="SAM" id="MobiDB-lite"/>
    </source>
</evidence>
<dbReference type="InterPro" id="IPR017850">
    <property type="entry name" value="Alkaline_phosphatase_core_sf"/>
</dbReference>
<feature type="compositionally biased region" description="Basic and acidic residues" evidence="1">
    <location>
        <begin position="728"/>
        <end position="738"/>
    </location>
</feature>
<reference evidence="2 3" key="1">
    <citation type="submission" date="2019-08" db="EMBL/GenBank/DDBJ databases">
        <title>Complete genome sequence of Terriglobus albidus strain ORNL.</title>
        <authorList>
            <person name="Podar M."/>
        </authorList>
    </citation>
    <scope>NUCLEOTIDE SEQUENCE [LARGE SCALE GENOMIC DNA]</scope>
    <source>
        <strain evidence="2 3">ORNL</strain>
    </source>
</reference>
<dbReference type="SUPFAM" id="SSF50974">
    <property type="entry name" value="Nitrous oxide reductase, N-terminal domain"/>
    <property type="match status" value="1"/>
</dbReference>
<evidence type="ECO:0000313" key="2">
    <source>
        <dbReference type="EMBL" id="QEE27271.1"/>
    </source>
</evidence>
<dbReference type="Gene3D" id="2.130.10.10">
    <property type="entry name" value="YVTN repeat-like/Quinoprotein amine dehydrogenase"/>
    <property type="match status" value="2"/>
</dbReference>
<feature type="region of interest" description="Disordered" evidence="1">
    <location>
        <begin position="957"/>
        <end position="977"/>
    </location>
</feature>
<evidence type="ECO:0008006" key="4">
    <source>
        <dbReference type="Google" id="ProtNLM"/>
    </source>
</evidence>
<dbReference type="NCBIfam" id="TIGR02276">
    <property type="entry name" value="beta_rpt_yvtn"/>
    <property type="match status" value="1"/>
</dbReference>
<evidence type="ECO:0000313" key="3">
    <source>
        <dbReference type="Proteomes" id="UP000321820"/>
    </source>
</evidence>
<feature type="compositionally biased region" description="Basic residues" evidence="1">
    <location>
        <begin position="966"/>
        <end position="977"/>
    </location>
</feature>
<dbReference type="PANTHER" id="PTHR47197">
    <property type="entry name" value="PROTEIN NIRF"/>
    <property type="match status" value="1"/>
</dbReference>
<organism evidence="2 3">
    <name type="scientific">Terriglobus albidus</name>
    <dbReference type="NCBI Taxonomy" id="1592106"/>
    <lineage>
        <taxon>Bacteria</taxon>
        <taxon>Pseudomonadati</taxon>
        <taxon>Acidobacteriota</taxon>
        <taxon>Terriglobia</taxon>
        <taxon>Terriglobales</taxon>
        <taxon>Acidobacteriaceae</taxon>
        <taxon>Terriglobus</taxon>
    </lineage>
</organism>
<name>A0A5B9EA11_9BACT</name>
<dbReference type="OrthoDB" id="100249at2"/>
<dbReference type="Gene3D" id="3.40.720.10">
    <property type="entry name" value="Alkaline Phosphatase, subunit A"/>
    <property type="match status" value="2"/>
</dbReference>
<dbReference type="EMBL" id="CP042806">
    <property type="protein sequence ID" value="QEE27271.1"/>
    <property type="molecule type" value="Genomic_DNA"/>
</dbReference>
<dbReference type="InterPro" id="IPR015943">
    <property type="entry name" value="WD40/YVTN_repeat-like_dom_sf"/>
</dbReference>
<feature type="region of interest" description="Disordered" evidence="1">
    <location>
        <begin position="674"/>
        <end position="698"/>
    </location>
</feature>
<accession>A0A5B9EA11</accession>
<dbReference type="AlphaFoldDB" id="A0A5B9EA11"/>
<dbReference type="KEGG" id="talb:FTW19_04145"/>
<dbReference type="InterPro" id="IPR011964">
    <property type="entry name" value="YVTN_b-propeller_repeat"/>
</dbReference>